<comment type="caution">
    <text evidence="6">The sequence shown here is derived from an EMBL/GenBank/DDBJ whole genome shotgun (WGS) entry which is preliminary data.</text>
</comment>
<dbReference type="AlphaFoldDB" id="A0AAJ1TYK0"/>
<gene>
    <name evidence="6" type="ORF">QO001_006270</name>
</gene>
<dbReference type="Pfam" id="PF03466">
    <property type="entry name" value="LysR_substrate"/>
    <property type="match status" value="1"/>
</dbReference>
<dbReference type="FunFam" id="1.10.10.10:FF:000001">
    <property type="entry name" value="LysR family transcriptional regulator"/>
    <property type="match status" value="1"/>
</dbReference>
<dbReference type="InterPro" id="IPR036388">
    <property type="entry name" value="WH-like_DNA-bd_sf"/>
</dbReference>
<dbReference type="Gene3D" id="1.10.10.10">
    <property type="entry name" value="Winged helix-like DNA-binding domain superfamily/Winged helix DNA-binding domain"/>
    <property type="match status" value="1"/>
</dbReference>
<dbReference type="SUPFAM" id="SSF46785">
    <property type="entry name" value="Winged helix' DNA-binding domain"/>
    <property type="match status" value="1"/>
</dbReference>
<dbReference type="PANTHER" id="PTHR30126">
    <property type="entry name" value="HTH-TYPE TRANSCRIPTIONAL REGULATOR"/>
    <property type="match status" value="1"/>
</dbReference>
<evidence type="ECO:0000256" key="4">
    <source>
        <dbReference type="ARBA" id="ARBA00023163"/>
    </source>
</evidence>
<dbReference type="EMBL" id="JAUSWL010000024">
    <property type="protein sequence ID" value="MDQ0547311.1"/>
    <property type="molecule type" value="Genomic_DNA"/>
</dbReference>
<dbReference type="RefSeq" id="WP_091995135.1">
    <property type="nucleotide sequence ID" value="NZ_JAJALK010000026.1"/>
</dbReference>
<comment type="similarity">
    <text evidence="1">Belongs to the LysR transcriptional regulatory family.</text>
</comment>
<evidence type="ECO:0000313" key="6">
    <source>
        <dbReference type="EMBL" id="MDQ0547311.1"/>
    </source>
</evidence>
<dbReference type="InterPro" id="IPR005119">
    <property type="entry name" value="LysR_subst-bd"/>
</dbReference>
<dbReference type="GO" id="GO:0003700">
    <property type="term" value="F:DNA-binding transcription factor activity"/>
    <property type="evidence" value="ECO:0007669"/>
    <property type="project" value="InterPro"/>
</dbReference>
<dbReference type="Gene3D" id="3.40.190.290">
    <property type="match status" value="1"/>
</dbReference>
<dbReference type="InterPro" id="IPR000847">
    <property type="entry name" value="LysR_HTH_N"/>
</dbReference>
<feature type="domain" description="HTH lysR-type" evidence="5">
    <location>
        <begin position="1"/>
        <end position="58"/>
    </location>
</feature>
<keyword evidence="3 6" id="KW-0238">DNA-binding</keyword>
<evidence type="ECO:0000256" key="2">
    <source>
        <dbReference type="ARBA" id="ARBA00023015"/>
    </source>
</evidence>
<dbReference type="GO" id="GO:0000976">
    <property type="term" value="F:transcription cis-regulatory region binding"/>
    <property type="evidence" value="ECO:0007669"/>
    <property type="project" value="TreeGrafter"/>
</dbReference>
<dbReference type="CDD" id="cd08420">
    <property type="entry name" value="PBP2_CysL_like"/>
    <property type="match status" value="1"/>
</dbReference>
<dbReference type="PANTHER" id="PTHR30126:SF39">
    <property type="entry name" value="HTH-TYPE TRANSCRIPTIONAL REGULATOR CYSL"/>
    <property type="match status" value="1"/>
</dbReference>
<organism evidence="6 7">
    <name type="scientific">Methylobacterium brachiatum</name>
    <dbReference type="NCBI Taxonomy" id="269660"/>
    <lineage>
        <taxon>Bacteria</taxon>
        <taxon>Pseudomonadati</taxon>
        <taxon>Pseudomonadota</taxon>
        <taxon>Alphaproteobacteria</taxon>
        <taxon>Hyphomicrobiales</taxon>
        <taxon>Methylobacteriaceae</taxon>
        <taxon>Methylobacterium</taxon>
    </lineage>
</organism>
<evidence type="ECO:0000313" key="7">
    <source>
        <dbReference type="Proteomes" id="UP001223420"/>
    </source>
</evidence>
<name>A0AAJ1TYK0_9HYPH</name>
<sequence length="298" mass="31924">MTLDQLRIFVAVAEREHVTRAAEALNLVQSAVSSAVSAIEGRHAVKLFHRVGRGIELTEAGRIFLGEARAVLARAARAELVLAELSGLRRGTLSIQASQTIASDWLPRYLVAFRRAYPEITLNLTVGNTAQAAAAVREGGAELGFVEGALDDPALASTTVAEDQLMLLVAPDHPWVGRSELSLDELAEGSWVLREPGSGTRSAFEETLAQRGFAPTRLTVMLELPSNEAVRSAVEAGGGATVLSASVAAASLKAETLCHVPFDLPKRAYRMLRHKERYRSRAADALLDLIKTAPARTA</sequence>
<protein>
    <submittedName>
        <fullName evidence="6">DNA-binding transcriptional LysR family regulator</fullName>
    </submittedName>
</protein>
<evidence type="ECO:0000259" key="5">
    <source>
        <dbReference type="PROSITE" id="PS50931"/>
    </source>
</evidence>
<reference evidence="6" key="1">
    <citation type="submission" date="2023-07" db="EMBL/GenBank/DDBJ databases">
        <title>Genomic Encyclopedia of Type Strains, Phase IV (KMG-IV): sequencing the most valuable type-strain genomes for metagenomic binning, comparative biology and taxonomic classification.</title>
        <authorList>
            <person name="Goeker M."/>
        </authorList>
    </citation>
    <scope>NUCLEOTIDE SEQUENCE</scope>
    <source>
        <strain evidence="6">DSM 19569</strain>
    </source>
</reference>
<dbReference type="Pfam" id="PF00126">
    <property type="entry name" value="HTH_1"/>
    <property type="match status" value="1"/>
</dbReference>
<dbReference type="PROSITE" id="PS50931">
    <property type="entry name" value="HTH_LYSR"/>
    <property type="match status" value="1"/>
</dbReference>
<accession>A0AAJ1TYK0</accession>
<evidence type="ECO:0000256" key="3">
    <source>
        <dbReference type="ARBA" id="ARBA00023125"/>
    </source>
</evidence>
<evidence type="ECO:0000256" key="1">
    <source>
        <dbReference type="ARBA" id="ARBA00009437"/>
    </source>
</evidence>
<dbReference type="InterPro" id="IPR036390">
    <property type="entry name" value="WH_DNA-bd_sf"/>
</dbReference>
<proteinExistence type="inferred from homology"/>
<dbReference type="SUPFAM" id="SSF53850">
    <property type="entry name" value="Periplasmic binding protein-like II"/>
    <property type="match status" value="1"/>
</dbReference>
<keyword evidence="2" id="KW-0805">Transcription regulation</keyword>
<keyword evidence="4" id="KW-0804">Transcription</keyword>
<dbReference type="Proteomes" id="UP001223420">
    <property type="component" value="Unassembled WGS sequence"/>
</dbReference>